<dbReference type="FunFam" id="3.40.50.10140:FF:000007">
    <property type="entry name" value="Disease resistance protein (TIR-NBS-LRR class)"/>
    <property type="match status" value="1"/>
</dbReference>
<dbReference type="Pfam" id="PF23282">
    <property type="entry name" value="WHD_ROQ1"/>
    <property type="match status" value="1"/>
</dbReference>
<dbReference type="Pfam" id="PF00931">
    <property type="entry name" value="NB-ARC"/>
    <property type="match status" value="1"/>
</dbReference>
<dbReference type="Gene3D" id="1.10.8.430">
    <property type="entry name" value="Helical domain of apoptotic protease-activating factors"/>
    <property type="match status" value="1"/>
</dbReference>
<name>A0A540LB30_MALBA</name>
<dbReference type="GO" id="GO:0006952">
    <property type="term" value="P:defense response"/>
    <property type="evidence" value="ECO:0007669"/>
    <property type="project" value="UniProtKB-KW"/>
</dbReference>
<proteinExistence type="predicted"/>
<dbReference type="SUPFAM" id="SSF52200">
    <property type="entry name" value="Toll/Interleukin receptor TIR domain"/>
    <property type="match status" value="1"/>
</dbReference>
<dbReference type="Gene3D" id="3.40.50.10140">
    <property type="entry name" value="Toll/interleukin-1 receptor homology (TIR) domain"/>
    <property type="match status" value="1"/>
</dbReference>
<dbReference type="Pfam" id="PF01582">
    <property type="entry name" value="TIR"/>
    <property type="match status" value="1"/>
</dbReference>
<evidence type="ECO:0000259" key="5">
    <source>
        <dbReference type="PROSITE" id="PS50104"/>
    </source>
</evidence>
<dbReference type="Pfam" id="PF23598">
    <property type="entry name" value="LRR_14"/>
    <property type="match status" value="1"/>
</dbReference>
<dbReference type="PANTHER" id="PTHR11017:SF271">
    <property type="entry name" value="DISEASE RESISTANCE PROTEIN (TIR-NBS-LRR CLASS) FAMILY"/>
    <property type="match status" value="1"/>
</dbReference>
<protein>
    <recommendedName>
        <fullName evidence="5">TIR domain-containing protein</fullName>
    </recommendedName>
</protein>
<dbReference type="InterPro" id="IPR003591">
    <property type="entry name" value="Leu-rich_rpt_typical-subtyp"/>
</dbReference>
<keyword evidence="1" id="KW-0433">Leucine-rich repeat</keyword>
<dbReference type="GO" id="GO:0051707">
    <property type="term" value="P:response to other organism"/>
    <property type="evidence" value="ECO:0007669"/>
    <property type="project" value="UniProtKB-ARBA"/>
</dbReference>
<dbReference type="AlphaFoldDB" id="A0A540LB30"/>
<dbReference type="InterPro" id="IPR001611">
    <property type="entry name" value="Leu-rich_rpt"/>
</dbReference>
<dbReference type="GO" id="GO:0007165">
    <property type="term" value="P:signal transduction"/>
    <property type="evidence" value="ECO:0007669"/>
    <property type="project" value="InterPro"/>
</dbReference>
<sequence length="1042" mass="118323">MIDMAMTAHGASSSSSSSKLWKYDVFLSFRGEDTRKGFTGHLHTALEEKGYKAFIDEDDLKGGEEIKPELLRAIEESRISIIVFSKRYADSSWCLDELVKIMECKSELEQHVLPIFYDVEASDIRKQEGSLAPMFQKHEKNIRNDEDDKKGEAKRKRVEQWRKALTEAANLSGFDLKNTENGHEAKLIKKIIYENLWKWLPRTKKLHVAKFPVGINSRVQEIITYLSSGEGNKVLMVGIWGMGGLGKTTAAKAIYNQIHHEFEFKSFLSDVSDTTSKYGRAYLQEKLISGILDQKCSISSVDEGIGLIEEQFSHRRVLVIMDNIDGMEQLNAIAGNPKWFGPGSRIIITTRDKHLLLKVDKVYPAQILNKGEALELFSWHAFGNSCPNEEYLEVTKKVVSYCGGLPLALEVLGSFLCERPPKVWNSQLEKLERTPDGKIIKPLRISFDGLDDTEKATFLNISCFFIGEDADRVAKLLDVCGFSATVGINILRERCLVTVEGNKLNIHDLLREMARVIISEKSLGDPGKRSMLWNREEVTNVLTYKSGTEEVEGLALHLPYGYDSFSTEAFANMKKLRLLHLKNVRLNGEYKHLPKELIWLRWEGCPLKSLPNDFFNQPRLVVLEMRWSKLVQVWEGSKSLHNLKTLDLSHSQSLKKSPDFSQVPNLEELILKECSSLSKIHPSIGHLKRLSLVNLNGCHKLISLPRDFYKLKSVETLLLNNCYEFREVHEDIGEMISLRTLEAADTAIREVPPSIVGLKNLTRLSLDRVELKGEYKHLSKELIWLHWKRSPLKSLPNDFFNQDKLVVLEMLWSKLVQVWEGSKSFRNLKTLDLSHSWSLQKSPDFSQVPNLEELILDGCISLSEIHPSIGHLKRLSLVDLTNCGNLISLPRDFYKSKSVETLLLNFCASFIELHEDIGEMISLRTLEAGYTSIRQVPPSIVGLKNLTRLSLSTVESIHLPLSLHGLTSLRELNLSRCKLADDAIPKDLGSLISLQVLDLSRNDFHTLPSLSGLSKLETLRLPKCFNLRTIPDIPPNVKVQHE</sequence>
<dbReference type="Gene3D" id="3.80.10.10">
    <property type="entry name" value="Ribonuclease Inhibitor"/>
    <property type="match status" value="2"/>
</dbReference>
<dbReference type="InterPro" id="IPR042197">
    <property type="entry name" value="Apaf_helical"/>
</dbReference>
<evidence type="ECO:0000256" key="2">
    <source>
        <dbReference type="ARBA" id="ARBA00022737"/>
    </source>
</evidence>
<dbReference type="PROSITE" id="PS50104">
    <property type="entry name" value="TIR"/>
    <property type="match status" value="1"/>
</dbReference>
<dbReference type="PANTHER" id="PTHR11017">
    <property type="entry name" value="LEUCINE-RICH REPEAT-CONTAINING PROTEIN"/>
    <property type="match status" value="1"/>
</dbReference>
<evidence type="ECO:0000256" key="1">
    <source>
        <dbReference type="ARBA" id="ARBA00022614"/>
    </source>
</evidence>
<dbReference type="SMART" id="SM00369">
    <property type="entry name" value="LRR_TYP"/>
    <property type="match status" value="5"/>
</dbReference>
<dbReference type="InterPro" id="IPR058192">
    <property type="entry name" value="WHD_ROQ1-like"/>
</dbReference>
<accession>A0A540LB30</accession>
<comment type="caution">
    <text evidence="6">The sequence shown here is derived from an EMBL/GenBank/DDBJ whole genome shotgun (WGS) entry which is preliminary data.</text>
</comment>
<dbReference type="Proteomes" id="UP000315295">
    <property type="component" value="Unassembled WGS sequence"/>
</dbReference>
<keyword evidence="2" id="KW-0677">Repeat</keyword>
<dbReference type="InterPro" id="IPR002182">
    <property type="entry name" value="NB-ARC"/>
</dbReference>
<reference evidence="6 7" key="1">
    <citation type="journal article" date="2019" name="G3 (Bethesda)">
        <title>Sequencing of a Wild Apple (Malus baccata) Genome Unravels the Differences Between Cultivated and Wild Apple Species Regarding Disease Resistance and Cold Tolerance.</title>
        <authorList>
            <person name="Chen X."/>
        </authorList>
    </citation>
    <scope>NUCLEOTIDE SEQUENCE [LARGE SCALE GENOMIC DNA]</scope>
    <source>
        <strain evidence="7">cv. Shandingzi</strain>
        <tissue evidence="6">Leaves</tissue>
    </source>
</reference>
<dbReference type="InterPro" id="IPR035897">
    <property type="entry name" value="Toll_tir_struct_dom_sf"/>
</dbReference>
<dbReference type="PROSITE" id="PS51450">
    <property type="entry name" value="LRR"/>
    <property type="match status" value="1"/>
</dbReference>
<dbReference type="InterPro" id="IPR044974">
    <property type="entry name" value="Disease_R_plants"/>
</dbReference>
<keyword evidence="4" id="KW-0520">NAD</keyword>
<keyword evidence="7" id="KW-1185">Reference proteome</keyword>
<dbReference type="EMBL" id="VIEB01000669">
    <property type="protein sequence ID" value="TQD83681.1"/>
    <property type="molecule type" value="Genomic_DNA"/>
</dbReference>
<dbReference type="Gene3D" id="3.40.50.300">
    <property type="entry name" value="P-loop containing nucleotide triphosphate hydrolases"/>
    <property type="match status" value="1"/>
</dbReference>
<gene>
    <name evidence="6" type="ORF">C1H46_030756</name>
</gene>
<feature type="domain" description="TIR" evidence="5">
    <location>
        <begin position="21"/>
        <end position="200"/>
    </location>
</feature>
<evidence type="ECO:0000256" key="3">
    <source>
        <dbReference type="ARBA" id="ARBA00022821"/>
    </source>
</evidence>
<dbReference type="InterPro" id="IPR032675">
    <property type="entry name" value="LRR_dom_sf"/>
</dbReference>
<dbReference type="InterPro" id="IPR055414">
    <property type="entry name" value="LRR_R13L4/SHOC2-like"/>
</dbReference>
<dbReference type="InterPro" id="IPR000157">
    <property type="entry name" value="TIR_dom"/>
</dbReference>
<evidence type="ECO:0000313" key="7">
    <source>
        <dbReference type="Proteomes" id="UP000315295"/>
    </source>
</evidence>
<keyword evidence="3" id="KW-0611">Plant defense</keyword>
<dbReference type="PRINTS" id="PR00364">
    <property type="entry name" value="DISEASERSIST"/>
</dbReference>
<organism evidence="6 7">
    <name type="scientific">Malus baccata</name>
    <name type="common">Siberian crab apple</name>
    <name type="synonym">Pyrus baccata</name>
    <dbReference type="NCBI Taxonomy" id="106549"/>
    <lineage>
        <taxon>Eukaryota</taxon>
        <taxon>Viridiplantae</taxon>
        <taxon>Streptophyta</taxon>
        <taxon>Embryophyta</taxon>
        <taxon>Tracheophyta</taxon>
        <taxon>Spermatophyta</taxon>
        <taxon>Magnoliopsida</taxon>
        <taxon>eudicotyledons</taxon>
        <taxon>Gunneridae</taxon>
        <taxon>Pentapetalae</taxon>
        <taxon>rosids</taxon>
        <taxon>fabids</taxon>
        <taxon>Rosales</taxon>
        <taxon>Rosaceae</taxon>
        <taxon>Amygdaloideae</taxon>
        <taxon>Maleae</taxon>
        <taxon>Malus</taxon>
    </lineage>
</organism>
<dbReference type="SUPFAM" id="SSF52540">
    <property type="entry name" value="P-loop containing nucleoside triphosphate hydrolases"/>
    <property type="match status" value="1"/>
</dbReference>
<evidence type="ECO:0000256" key="4">
    <source>
        <dbReference type="ARBA" id="ARBA00023027"/>
    </source>
</evidence>
<dbReference type="SUPFAM" id="SSF52058">
    <property type="entry name" value="L domain-like"/>
    <property type="match status" value="2"/>
</dbReference>
<dbReference type="SMART" id="SM00255">
    <property type="entry name" value="TIR"/>
    <property type="match status" value="1"/>
</dbReference>
<evidence type="ECO:0000313" key="6">
    <source>
        <dbReference type="EMBL" id="TQD83681.1"/>
    </source>
</evidence>
<dbReference type="GO" id="GO:0043531">
    <property type="term" value="F:ADP binding"/>
    <property type="evidence" value="ECO:0007669"/>
    <property type="project" value="InterPro"/>
</dbReference>
<dbReference type="InterPro" id="IPR027417">
    <property type="entry name" value="P-loop_NTPase"/>
</dbReference>